<feature type="binding site" evidence="11">
    <location>
        <begin position="150"/>
        <end position="152"/>
    </location>
    <ligand>
        <name>NAD(+)</name>
        <dbReference type="ChEBI" id="CHEBI:57540"/>
    </ligand>
</feature>
<feature type="binding site" evidence="11">
    <location>
        <position position="386"/>
    </location>
    <ligand>
        <name>NAD(+)</name>
        <dbReference type="ChEBI" id="CHEBI:57540"/>
    </ligand>
</feature>
<dbReference type="Gene3D" id="3.40.309.10">
    <property type="entry name" value="Aldehyde Dehydrogenase, Chain A, domain 2"/>
    <property type="match status" value="1"/>
</dbReference>
<dbReference type="FunFam" id="3.40.605.10:FF:000007">
    <property type="entry name" value="NAD/NADP-dependent betaine aldehyde dehydrogenase"/>
    <property type="match status" value="1"/>
</dbReference>
<evidence type="ECO:0000256" key="12">
    <source>
        <dbReference type="PROSITE-ProRule" id="PRU10007"/>
    </source>
</evidence>
<feature type="binding site" evidence="11">
    <location>
        <position position="245"/>
    </location>
    <ligand>
        <name>K(+)</name>
        <dbReference type="ChEBI" id="CHEBI:29103"/>
        <label>2</label>
    </ligand>
</feature>
<dbReference type="GO" id="GO:0019285">
    <property type="term" value="P:glycine betaine biosynthetic process from choline"/>
    <property type="evidence" value="ECO:0007669"/>
    <property type="project" value="UniProtKB-UniRule"/>
</dbReference>
<dbReference type="Proteomes" id="UP000243502">
    <property type="component" value="Chromosome 2"/>
</dbReference>
<dbReference type="RefSeq" id="WP_042313974.1">
    <property type="nucleotide sequence ID" value="NZ_CP026112.1"/>
</dbReference>
<evidence type="ECO:0000256" key="10">
    <source>
        <dbReference type="ARBA" id="ARBA00065931"/>
    </source>
</evidence>
<evidence type="ECO:0000256" key="1">
    <source>
        <dbReference type="ARBA" id="ARBA00009986"/>
    </source>
</evidence>
<feature type="binding site" evidence="11">
    <location>
        <position position="93"/>
    </location>
    <ligand>
        <name>K(+)</name>
        <dbReference type="ChEBI" id="CHEBI:29103"/>
        <label>1</label>
    </ligand>
</feature>
<dbReference type="PROSITE" id="PS00070">
    <property type="entry name" value="ALDEHYDE_DEHYDR_CYS"/>
    <property type="match status" value="1"/>
</dbReference>
<feature type="modified residue" description="Cysteine sulfenic acid (-SOH)" evidence="11">
    <location>
        <position position="285"/>
    </location>
</feature>
<feature type="active site" description="Charge relay system" evidence="11">
    <location>
        <position position="162"/>
    </location>
</feature>
<comment type="caution">
    <text evidence="11">Lacks conserved residue(s) required for the propagation of feature annotation.</text>
</comment>
<comment type="cofactor">
    <cofactor evidence="11">
        <name>K(+)</name>
        <dbReference type="ChEBI" id="CHEBI:29103"/>
    </cofactor>
    <text evidence="11">Binds 2 potassium ions per subunit.</text>
</comment>
<evidence type="ECO:0000256" key="9">
    <source>
        <dbReference type="ARBA" id="ARBA00052192"/>
    </source>
</evidence>
<keyword evidence="7 11" id="KW-0558">Oxidation</keyword>
<dbReference type="NCBIfam" id="TIGR01804">
    <property type="entry name" value="BADH"/>
    <property type="match status" value="1"/>
</dbReference>
<evidence type="ECO:0000313" key="16">
    <source>
        <dbReference type="Proteomes" id="UP000243502"/>
    </source>
</evidence>
<dbReference type="AlphaFoldDB" id="A0A2I8ES38"/>
<keyword evidence="4 11" id="KW-0630">Potassium</keyword>
<dbReference type="InterPro" id="IPR016162">
    <property type="entry name" value="Ald_DH_N"/>
</dbReference>
<evidence type="ECO:0000256" key="2">
    <source>
        <dbReference type="ARBA" id="ARBA00022723"/>
    </source>
</evidence>
<dbReference type="PANTHER" id="PTHR11699">
    <property type="entry name" value="ALDEHYDE DEHYDROGENASE-RELATED"/>
    <property type="match status" value="1"/>
</dbReference>
<evidence type="ECO:0000256" key="4">
    <source>
        <dbReference type="ARBA" id="ARBA00022958"/>
    </source>
</evidence>
<evidence type="ECO:0000259" key="14">
    <source>
        <dbReference type="Pfam" id="PF00171"/>
    </source>
</evidence>
<dbReference type="CDD" id="cd07090">
    <property type="entry name" value="ALDH_F9_TMBADH"/>
    <property type="match status" value="1"/>
</dbReference>
<feature type="binding site" evidence="11">
    <location>
        <begin position="176"/>
        <end position="179"/>
    </location>
    <ligand>
        <name>NAD(+)</name>
        <dbReference type="ChEBI" id="CHEBI:57540"/>
    </ligand>
</feature>
<sequence length="489" mass="52724">MPGYGLQRLYIGGEYVDATSGVTFDSFDPATGELLAHVQQASEADIDRAVQSAREGQRAWAAMTAMQRSRILRRAVELLRERNDTLAELEMRDTGKPIAETRAVDIVTGADVLEYYAGLATAIEGQQIPLRTESFVYTRREPLGVTAGIGAWNYPIQIACWKSAPALAAGNAMIFKPSEVTPLSAPKLAEIYLEAGVPPGVFNVVQGDGRVGAMLSAHPGIAKISFTGGVETGKKVMSMAGGTSLKEVTMELGGKSPLIVFDDADLDRAADIAVTANFFSAGQVCTNGTRVFVHQSVQQAFEARVIERVKRIRIGKPSDPSTNFGPLASAAQLDKVLGYIESGKKEGARLVSGGARLTDGDYARGQYVQPTVFADCRDDMKIVREEIFGPVMSILTFADEDEVIARANDTIYGLAAGVVTENLSRAHRVIHQLEAGICWINTWGESPAEMPVGGYKQSGVGRENGITTLEHYTRIKSIQVELGKYQPVF</sequence>
<keyword evidence="3 11" id="KW-0521">NADP</keyword>
<feature type="active site" description="Proton acceptor" evidence="11">
    <location>
        <position position="251"/>
    </location>
</feature>
<dbReference type="KEGG" id="pter:C2L65_21360"/>
<dbReference type="SUPFAM" id="SSF53720">
    <property type="entry name" value="ALDH-like"/>
    <property type="match status" value="1"/>
</dbReference>
<comment type="catalytic activity">
    <reaction evidence="9">
        <text>betaine aldehyde + NAD(+) + H2O = glycine betaine + NADH + 2 H(+)</text>
        <dbReference type="Rhea" id="RHEA:15305"/>
        <dbReference type="ChEBI" id="CHEBI:15377"/>
        <dbReference type="ChEBI" id="CHEBI:15378"/>
        <dbReference type="ChEBI" id="CHEBI:15710"/>
        <dbReference type="ChEBI" id="CHEBI:17750"/>
        <dbReference type="ChEBI" id="CHEBI:57540"/>
        <dbReference type="ChEBI" id="CHEBI:57945"/>
        <dbReference type="EC" id="1.2.1.8"/>
    </reaction>
    <physiologicalReaction direction="left-to-right" evidence="9">
        <dbReference type="Rhea" id="RHEA:15306"/>
    </physiologicalReaction>
</comment>
<dbReference type="GO" id="GO:0046872">
    <property type="term" value="F:metal ion binding"/>
    <property type="evidence" value="ECO:0007669"/>
    <property type="project" value="UniProtKB-KW"/>
</dbReference>
<evidence type="ECO:0000256" key="3">
    <source>
        <dbReference type="ARBA" id="ARBA00022857"/>
    </source>
</evidence>
<feature type="binding site" evidence="11">
    <location>
        <position position="253"/>
    </location>
    <ligand>
        <name>NAD(+)</name>
        <dbReference type="ChEBI" id="CHEBI:57540"/>
    </ligand>
</feature>
<protein>
    <recommendedName>
        <fullName evidence="11">Betaine aldehyde dehydrogenase</fullName>
        <shortName evidence="11">BADH</shortName>
        <ecNumber evidence="11">1.2.1.8</ecNumber>
    </recommendedName>
</protein>
<comment type="similarity">
    <text evidence="1 11 13">Belongs to the aldehyde dehydrogenase family.</text>
</comment>
<feature type="domain" description="Aldehyde dehydrogenase" evidence="14">
    <location>
        <begin position="16"/>
        <end position="478"/>
    </location>
</feature>
<feature type="active site" evidence="12">
    <location>
        <position position="251"/>
    </location>
</feature>
<evidence type="ECO:0000256" key="11">
    <source>
        <dbReference type="HAMAP-Rule" id="MF_00804"/>
    </source>
</evidence>
<dbReference type="InterPro" id="IPR011264">
    <property type="entry name" value="BADH"/>
</dbReference>
<keyword evidence="2 11" id="KW-0479">Metal-binding</keyword>
<organism evidence="15 16">
    <name type="scientific">Paraburkholderia terrae</name>
    <dbReference type="NCBI Taxonomy" id="311230"/>
    <lineage>
        <taxon>Bacteria</taxon>
        <taxon>Pseudomonadati</taxon>
        <taxon>Pseudomonadota</taxon>
        <taxon>Betaproteobacteria</taxon>
        <taxon>Burkholderiales</taxon>
        <taxon>Burkholderiaceae</taxon>
        <taxon>Paraburkholderia</taxon>
    </lineage>
</organism>
<dbReference type="UniPathway" id="UPA00529">
    <property type="reaction ID" value="UER00386"/>
</dbReference>
<dbReference type="HAMAP" id="MF_00804">
    <property type="entry name" value="BADH"/>
    <property type="match status" value="1"/>
</dbReference>
<evidence type="ECO:0000256" key="6">
    <source>
        <dbReference type="ARBA" id="ARBA00023027"/>
    </source>
</evidence>
<dbReference type="EMBL" id="CP026112">
    <property type="protein sequence ID" value="AUT62192.1"/>
    <property type="molecule type" value="Genomic_DNA"/>
</dbReference>
<dbReference type="InterPro" id="IPR016163">
    <property type="entry name" value="Ald_DH_C"/>
</dbReference>
<feature type="site" description="Seems to be a necessary countercharge to the potassium cations" evidence="11">
    <location>
        <position position="247"/>
    </location>
</feature>
<evidence type="ECO:0000256" key="8">
    <source>
        <dbReference type="ARBA" id="ARBA00051919"/>
    </source>
</evidence>
<dbReference type="Gene3D" id="3.40.605.10">
    <property type="entry name" value="Aldehyde Dehydrogenase, Chain A, domain 1"/>
    <property type="match status" value="1"/>
</dbReference>
<feature type="binding site" evidence="11">
    <location>
        <position position="26"/>
    </location>
    <ligand>
        <name>K(+)</name>
        <dbReference type="ChEBI" id="CHEBI:29103"/>
        <label>1</label>
    </ligand>
</feature>
<dbReference type="InterPro" id="IPR016161">
    <property type="entry name" value="Ald_DH/histidinol_DH"/>
</dbReference>
<feature type="binding site" evidence="11">
    <location>
        <position position="456"/>
    </location>
    <ligand>
        <name>K(+)</name>
        <dbReference type="ChEBI" id="CHEBI:29103"/>
        <label>2</label>
    </ligand>
</feature>
<feature type="active site" description="Nucleophile" evidence="11">
    <location>
        <position position="285"/>
    </location>
</feature>
<feature type="binding site" description="covalent" evidence="11">
    <location>
        <position position="285"/>
    </location>
    <ligand>
        <name>NAD(+)</name>
        <dbReference type="ChEBI" id="CHEBI:57540"/>
    </ligand>
</feature>
<comment type="subunit">
    <text evidence="10 11">Dimer of dimers.</text>
</comment>
<comment type="pathway">
    <text evidence="11">Amine and polyamine biosynthesis; betaine biosynthesis via choline pathway; betaine from betaine aldehyde: step 1/1.</text>
</comment>
<dbReference type="InterPro" id="IPR029510">
    <property type="entry name" value="Ald_DH_CS_GLU"/>
</dbReference>
<reference evidence="15 16" key="1">
    <citation type="submission" date="2018-01" db="EMBL/GenBank/DDBJ databases">
        <title>Species boundaries and ecological features among Paraburkholderia terrae DSMZ17804T, P. hospita DSMZ17164T and P. caribensis DSMZ13236T.</title>
        <authorList>
            <person name="Pratama A.A."/>
        </authorList>
    </citation>
    <scope>NUCLEOTIDE SEQUENCE [LARGE SCALE GENOMIC DNA]</scope>
    <source>
        <strain evidence="15 16">DSM 17804</strain>
    </source>
</reference>
<feature type="active site" description="Charge relay system" evidence="11">
    <location>
        <position position="463"/>
    </location>
</feature>
<comment type="function">
    <text evidence="11">Involved in the biosynthesis of the osmoprotectant glycine betaine. Catalyzes the irreversible oxidation of betaine aldehyde to the corresponding acid.</text>
</comment>
<feature type="binding site" evidence="11">
    <location>
        <begin position="229"/>
        <end position="232"/>
    </location>
    <ligand>
        <name>NAD(+)</name>
        <dbReference type="ChEBI" id="CHEBI:57540"/>
    </ligand>
</feature>
<evidence type="ECO:0000256" key="13">
    <source>
        <dbReference type="RuleBase" id="RU003345"/>
    </source>
</evidence>
<dbReference type="GO" id="GO:0008802">
    <property type="term" value="F:betaine-aldehyde dehydrogenase (NAD+) activity"/>
    <property type="evidence" value="ECO:0007669"/>
    <property type="project" value="UniProtKB-UniRule"/>
</dbReference>
<feature type="binding site" evidence="11">
    <location>
        <position position="459"/>
    </location>
    <ligand>
        <name>K(+)</name>
        <dbReference type="ChEBI" id="CHEBI:29103"/>
        <label>2</label>
    </ligand>
</feature>
<gene>
    <name evidence="11" type="primary">betB</name>
    <name evidence="15" type="ORF">C2L65_21360</name>
</gene>
<dbReference type="InterPro" id="IPR015590">
    <property type="entry name" value="Aldehyde_DH_dom"/>
</dbReference>
<comment type="catalytic activity">
    <reaction evidence="8">
        <text>betaine aldehyde + NADP(+) + H2O = glycine betaine + NADPH + 2 H(+)</text>
        <dbReference type="Rhea" id="RHEA:30067"/>
        <dbReference type="ChEBI" id="CHEBI:15377"/>
        <dbReference type="ChEBI" id="CHEBI:15378"/>
        <dbReference type="ChEBI" id="CHEBI:15710"/>
        <dbReference type="ChEBI" id="CHEBI:17750"/>
        <dbReference type="ChEBI" id="CHEBI:57783"/>
        <dbReference type="ChEBI" id="CHEBI:58349"/>
    </reaction>
    <physiologicalReaction direction="left-to-right" evidence="8">
        <dbReference type="Rhea" id="RHEA:30068"/>
    </physiologicalReaction>
</comment>
<name>A0A2I8ES38_9BURK</name>
<evidence type="ECO:0000256" key="5">
    <source>
        <dbReference type="ARBA" id="ARBA00023002"/>
    </source>
</evidence>
<keyword evidence="6 11" id="KW-0520">NAD</keyword>
<evidence type="ECO:0000256" key="7">
    <source>
        <dbReference type="ARBA" id="ARBA00023097"/>
    </source>
</evidence>
<accession>A0A2I8ES38</accession>
<dbReference type="EC" id="1.2.1.8" evidence="11"/>
<dbReference type="OrthoDB" id="6187633at2"/>
<proteinExistence type="inferred from homology"/>
<dbReference type="NCBIfam" id="NF009725">
    <property type="entry name" value="PRK13252.1"/>
    <property type="match status" value="1"/>
</dbReference>
<dbReference type="Pfam" id="PF00171">
    <property type="entry name" value="Aldedh"/>
    <property type="match status" value="1"/>
</dbReference>
<dbReference type="InterPro" id="IPR016160">
    <property type="entry name" value="Ald_DH_CS_CYS"/>
</dbReference>
<evidence type="ECO:0000313" key="15">
    <source>
        <dbReference type="EMBL" id="AUT62192.1"/>
    </source>
</evidence>
<dbReference type="FunFam" id="3.40.309.10:FF:000014">
    <property type="entry name" value="NAD/NADP-dependent betaine aldehyde dehydrogenase"/>
    <property type="match status" value="1"/>
</dbReference>
<dbReference type="PROSITE" id="PS00687">
    <property type="entry name" value="ALDEHYDE_DEHYDR_GLU"/>
    <property type="match status" value="1"/>
</dbReference>
<keyword evidence="5 11" id="KW-0560">Oxidoreductase</keyword>